<accession>D0NW75</accession>
<evidence type="ECO:0000259" key="8">
    <source>
        <dbReference type="PROSITE" id="PS51144"/>
    </source>
</evidence>
<dbReference type="HOGENOM" id="CLU_597834_0_0_1"/>
<keyword evidence="5" id="KW-0456">Lyase</keyword>
<keyword evidence="7" id="KW-0732">Signal</keyword>
<evidence type="ECO:0000313" key="10">
    <source>
        <dbReference type="Proteomes" id="UP000006643"/>
    </source>
</evidence>
<gene>
    <name evidence="9" type="ORF">PITG_17846</name>
</gene>
<dbReference type="Proteomes" id="UP000006643">
    <property type="component" value="Unassembled WGS sequence"/>
</dbReference>
<feature type="domain" description="Alpha-carbonic anhydrase" evidence="8">
    <location>
        <begin position="26"/>
        <end position="269"/>
    </location>
</feature>
<evidence type="ECO:0000256" key="6">
    <source>
        <dbReference type="ARBA" id="ARBA00048348"/>
    </source>
</evidence>
<dbReference type="AlphaFoldDB" id="D0NW75"/>
<dbReference type="eggNOG" id="KOG0382">
    <property type="taxonomic scope" value="Eukaryota"/>
</dbReference>
<evidence type="ECO:0000256" key="7">
    <source>
        <dbReference type="SAM" id="SignalP"/>
    </source>
</evidence>
<feature type="chain" id="PRO_5003012441" description="carbonic anhydrase" evidence="7">
    <location>
        <begin position="21"/>
        <end position="458"/>
    </location>
</feature>
<dbReference type="GO" id="GO:0004089">
    <property type="term" value="F:carbonate dehydratase activity"/>
    <property type="evidence" value="ECO:0007669"/>
    <property type="project" value="UniProtKB-EC"/>
</dbReference>
<evidence type="ECO:0000256" key="4">
    <source>
        <dbReference type="ARBA" id="ARBA00022833"/>
    </source>
</evidence>
<comment type="catalytic activity">
    <reaction evidence="6">
        <text>hydrogencarbonate + H(+) = CO2 + H2O</text>
        <dbReference type="Rhea" id="RHEA:10748"/>
        <dbReference type="ChEBI" id="CHEBI:15377"/>
        <dbReference type="ChEBI" id="CHEBI:15378"/>
        <dbReference type="ChEBI" id="CHEBI:16526"/>
        <dbReference type="ChEBI" id="CHEBI:17544"/>
        <dbReference type="EC" id="4.2.1.1"/>
    </reaction>
</comment>
<feature type="signal peptide" evidence="7">
    <location>
        <begin position="1"/>
        <end position="20"/>
    </location>
</feature>
<dbReference type="GO" id="GO:0008270">
    <property type="term" value="F:zinc ion binding"/>
    <property type="evidence" value="ECO:0007669"/>
    <property type="project" value="InterPro"/>
</dbReference>
<dbReference type="Gene3D" id="3.10.200.10">
    <property type="entry name" value="Alpha carbonic anhydrase"/>
    <property type="match status" value="1"/>
</dbReference>
<dbReference type="Pfam" id="PF00194">
    <property type="entry name" value="Carb_anhydrase"/>
    <property type="match status" value="1"/>
</dbReference>
<sequence>MKFIATVAAAAAACALTVSADVSTGPVWGYRANDASMVNTDKWADSWAACGGKRQSPIDIVTSAKPGKGKANPLSFTGRCPTYNLTAPAEPLEVDVVGGNCAVSVSDASFNLAQFHLHAPSEHTLNGKPLDGEIHFVHASADGKALLVVGIFLEVGPKSDPWLGPVLDALEHVNSTDERSAAVVVQLKSYSTMVRQACRTGGIYNYPGSLTTPGCGENADWWVVQNTIKISSVDFGRLHQDLVEYHITDNGNNARPVQPLNGHLDCSETNLIGKGLGAAARNGFPSEMERTKEGRIAPKKPTGWLVDFAYLKPGNPKTDKRGEDFLIKEKELMRFLDKADLDIRNACGGNQQQDTSADAELMFSKGRGTLRWSSDNDSVNSPWRNGALLPKTAQKRNIRGRVPAKESLNAEVCEEGAASPATHQRTIYHLSKNVRERPRPLAIKLFMRRFWLWRVGIH</sequence>
<dbReference type="EMBL" id="DS028173">
    <property type="protein sequence ID" value="EEY66960.1"/>
    <property type="molecule type" value="Genomic_DNA"/>
</dbReference>
<evidence type="ECO:0000256" key="1">
    <source>
        <dbReference type="ARBA" id="ARBA00010718"/>
    </source>
</evidence>
<protein>
    <recommendedName>
        <fullName evidence="2">carbonic anhydrase</fullName>
        <ecNumber evidence="2">4.2.1.1</ecNumber>
    </recommendedName>
</protein>
<dbReference type="InterPro" id="IPR023561">
    <property type="entry name" value="Carbonic_anhydrase_a-class"/>
</dbReference>
<dbReference type="OrthoDB" id="429145at2759"/>
<dbReference type="GeneID" id="9471389"/>
<dbReference type="InterPro" id="IPR001148">
    <property type="entry name" value="CA_dom"/>
</dbReference>
<evidence type="ECO:0000256" key="2">
    <source>
        <dbReference type="ARBA" id="ARBA00012925"/>
    </source>
</evidence>
<dbReference type="VEuPathDB" id="FungiDB:PITG_17846"/>
<organism evidence="9 10">
    <name type="scientific">Phytophthora infestans (strain T30-4)</name>
    <name type="common">Potato late blight agent</name>
    <dbReference type="NCBI Taxonomy" id="403677"/>
    <lineage>
        <taxon>Eukaryota</taxon>
        <taxon>Sar</taxon>
        <taxon>Stramenopiles</taxon>
        <taxon>Oomycota</taxon>
        <taxon>Peronosporomycetes</taxon>
        <taxon>Peronosporales</taxon>
        <taxon>Peronosporaceae</taxon>
        <taxon>Phytophthora</taxon>
    </lineage>
</organism>
<dbReference type="PANTHER" id="PTHR18952">
    <property type="entry name" value="CARBONIC ANHYDRASE"/>
    <property type="match status" value="1"/>
</dbReference>
<keyword evidence="3" id="KW-0479">Metal-binding</keyword>
<proteinExistence type="inferred from homology"/>
<evidence type="ECO:0000313" key="9">
    <source>
        <dbReference type="EMBL" id="EEY66960.1"/>
    </source>
</evidence>
<evidence type="ECO:0000256" key="5">
    <source>
        <dbReference type="ARBA" id="ARBA00023239"/>
    </source>
</evidence>
<dbReference type="SUPFAM" id="SSF51069">
    <property type="entry name" value="Carbonic anhydrase"/>
    <property type="match status" value="1"/>
</dbReference>
<reference evidence="10" key="1">
    <citation type="journal article" date="2009" name="Nature">
        <title>Genome sequence and analysis of the Irish potato famine pathogen Phytophthora infestans.</title>
        <authorList>
            <consortium name="The Broad Institute Genome Sequencing Platform"/>
            <person name="Haas B.J."/>
            <person name="Kamoun S."/>
            <person name="Zody M.C."/>
            <person name="Jiang R.H."/>
            <person name="Handsaker R.E."/>
            <person name="Cano L.M."/>
            <person name="Grabherr M."/>
            <person name="Kodira C.D."/>
            <person name="Raffaele S."/>
            <person name="Torto-Alalibo T."/>
            <person name="Bozkurt T.O."/>
            <person name="Ah-Fong A.M."/>
            <person name="Alvarado L."/>
            <person name="Anderson V.L."/>
            <person name="Armstrong M.R."/>
            <person name="Avrova A."/>
            <person name="Baxter L."/>
            <person name="Beynon J."/>
            <person name="Boevink P.C."/>
            <person name="Bollmann S.R."/>
            <person name="Bos J.I."/>
            <person name="Bulone V."/>
            <person name="Cai G."/>
            <person name="Cakir C."/>
            <person name="Carrington J.C."/>
            <person name="Chawner M."/>
            <person name="Conti L."/>
            <person name="Costanzo S."/>
            <person name="Ewan R."/>
            <person name="Fahlgren N."/>
            <person name="Fischbach M.A."/>
            <person name="Fugelstad J."/>
            <person name="Gilroy E.M."/>
            <person name="Gnerre S."/>
            <person name="Green P.J."/>
            <person name="Grenville-Briggs L.J."/>
            <person name="Griffith J."/>
            <person name="Grunwald N.J."/>
            <person name="Horn K."/>
            <person name="Horner N.R."/>
            <person name="Hu C.H."/>
            <person name="Huitema E."/>
            <person name="Jeong D.H."/>
            <person name="Jones A.M."/>
            <person name="Jones J.D."/>
            <person name="Jones R.W."/>
            <person name="Karlsson E.K."/>
            <person name="Kunjeti S.G."/>
            <person name="Lamour K."/>
            <person name="Liu Z."/>
            <person name="Ma L."/>
            <person name="Maclean D."/>
            <person name="Chibucos M.C."/>
            <person name="McDonald H."/>
            <person name="McWalters J."/>
            <person name="Meijer H.J."/>
            <person name="Morgan W."/>
            <person name="Morris P.F."/>
            <person name="Munro C.A."/>
            <person name="O'Neill K."/>
            <person name="Ospina-Giraldo M."/>
            <person name="Pinzon A."/>
            <person name="Pritchard L."/>
            <person name="Ramsahoye B."/>
            <person name="Ren Q."/>
            <person name="Restrepo S."/>
            <person name="Roy S."/>
            <person name="Sadanandom A."/>
            <person name="Savidor A."/>
            <person name="Schornack S."/>
            <person name="Schwartz D.C."/>
            <person name="Schumann U.D."/>
            <person name="Schwessinger B."/>
            <person name="Seyer L."/>
            <person name="Sharpe T."/>
            <person name="Silvar C."/>
            <person name="Song J."/>
            <person name="Studholme D.J."/>
            <person name="Sykes S."/>
            <person name="Thines M."/>
            <person name="van de Vondervoort P.J."/>
            <person name="Phuntumart V."/>
            <person name="Wawra S."/>
            <person name="Weide R."/>
            <person name="Win J."/>
            <person name="Young C."/>
            <person name="Zhou S."/>
            <person name="Fry W."/>
            <person name="Meyers B.C."/>
            <person name="van West P."/>
            <person name="Ristaino J."/>
            <person name="Govers F."/>
            <person name="Birch P.R."/>
            <person name="Whisson S.C."/>
            <person name="Judelson H.S."/>
            <person name="Nusbaum C."/>
        </authorList>
    </citation>
    <scope>NUCLEOTIDE SEQUENCE [LARGE SCALE GENOMIC DNA]</scope>
    <source>
        <strain evidence="10">T30-4</strain>
    </source>
</reference>
<comment type="similarity">
    <text evidence="1">Belongs to the alpha-carbonic anhydrase family.</text>
</comment>
<dbReference type="InterPro" id="IPR041891">
    <property type="entry name" value="Alpha_CA_prokaryot-like"/>
</dbReference>
<keyword evidence="10" id="KW-1185">Reference proteome</keyword>
<dbReference type="EC" id="4.2.1.1" evidence="2"/>
<dbReference type="PANTHER" id="PTHR18952:SF265">
    <property type="entry name" value="CARBONIC ANHYDRASE"/>
    <property type="match status" value="1"/>
</dbReference>
<dbReference type="CDD" id="cd03124">
    <property type="entry name" value="alpha_CA_prokaryotic_like"/>
    <property type="match status" value="1"/>
</dbReference>
<name>D0NW75_PHYIT</name>
<dbReference type="RefSeq" id="XP_002896678.1">
    <property type="nucleotide sequence ID" value="XM_002896632.1"/>
</dbReference>
<dbReference type="STRING" id="403677.D0NW75"/>
<dbReference type="SMART" id="SM01057">
    <property type="entry name" value="Carb_anhydrase"/>
    <property type="match status" value="1"/>
</dbReference>
<dbReference type="PROSITE" id="PS51144">
    <property type="entry name" value="ALPHA_CA_2"/>
    <property type="match status" value="1"/>
</dbReference>
<dbReference type="KEGG" id="pif:PITG_17846"/>
<evidence type="ECO:0000256" key="3">
    <source>
        <dbReference type="ARBA" id="ARBA00022723"/>
    </source>
</evidence>
<dbReference type="InterPro" id="IPR036398">
    <property type="entry name" value="CA_dom_sf"/>
</dbReference>
<keyword evidence="4" id="KW-0862">Zinc</keyword>
<dbReference type="InParanoid" id="D0NW75"/>